<reference evidence="15 16" key="1">
    <citation type="submission" date="2014-11" db="EMBL/GenBank/DDBJ databases">
        <title>Genomics and ecophysiology of heterotrophic nitrogen fixing bacteria isolated from estuarine surface water.</title>
        <authorList>
            <person name="Bentzon-Tilia M."/>
            <person name="Severin I."/>
            <person name="Hansen L.H."/>
            <person name="Riemann L."/>
        </authorList>
    </citation>
    <scope>NUCLEOTIDE SEQUENCE [LARGE SCALE GENOMIC DNA]</scope>
    <source>
        <strain evidence="15 16">BAL398</strain>
    </source>
</reference>
<keyword evidence="8 15" id="KW-0418">Kinase</keyword>
<evidence type="ECO:0000256" key="11">
    <source>
        <dbReference type="ARBA" id="ARBA00023012"/>
    </source>
</evidence>
<dbReference type="InterPro" id="IPR004358">
    <property type="entry name" value="Sig_transdc_His_kin-like_C"/>
</dbReference>
<dbReference type="SUPFAM" id="SSF47384">
    <property type="entry name" value="Homodimeric domain of signal transducing histidine kinase"/>
    <property type="match status" value="1"/>
</dbReference>
<dbReference type="Pfam" id="PF08521">
    <property type="entry name" value="2CSK_N"/>
    <property type="match status" value="1"/>
</dbReference>
<comment type="catalytic activity">
    <reaction evidence="1">
        <text>ATP + protein L-histidine = ADP + protein N-phospho-L-histidine.</text>
        <dbReference type="EC" id="2.7.13.3"/>
    </reaction>
</comment>
<sequence>MRSIRGRLFVVLVSATAFIWLCASAWIFVQTRSEVEHVLDTRLQEAARMVSSLAVNGDSSATLALPDSAAARSVSYERQLSCQIWSLDGRLMARSSGAPRDSLGGGGDGFSNRQVDGETWRVFAVSDPDKNIRVLVGDRLGLRERLVTDLIRGLLWPALFIVPLLGALIWRILGRGLRPLQMMANDLTRRNVDDLSPLEVVDAPPELAPLAGSLNGLFLRVEAVRQHERDFTAFAAHELRTPLAGLKVQAQVALATPDAEQRERSLRNIILSVDRTSRLARQLLAVARLDTQLHVERTDKVDLGQIIAEIVSELPAKPDLRVTRADSLQGMMVTTNRDLLAIALRNLHENAVHHSNGPGEIVWDAIARGSRVELRIDDSGPGIPDAEMHLVTSRFFRGRHKSPSGSGLGLAIVDIALEKIGGSLELRNKTDGRGLRATVCLPV</sequence>
<evidence type="ECO:0000256" key="13">
    <source>
        <dbReference type="SAM" id="Phobius"/>
    </source>
</evidence>
<accession>A0A0D7DZV6</accession>
<dbReference type="Gene3D" id="3.30.565.10">
    <property type="entry name" value="Histidine kinase-like ATPase, C-terminal domain"/>
    <property type="match status" value="1"/>
</dbReference>
<keyword evidence="4" id="KW-0597">Phosphoprotein</keyword>
<dbReference type="AlphaFoldDB" id="A0A0D7DZV6"/>
<evidence type="ECO:0000256" key="7">
    <source>
        <dbReference type="ARBA" id="ARBA00022741"/>
    </source>
</evidence>
<evidence type="ECO:0000313" key="16">
    <source>
        <dbReference type="Proteomes" id="UP000032515"/>
    </source>
</evidence>
<evidence type="ECO:0000313" key="15">
    <source>
        <dbReference type="EMBL" id="KIZ34119.1"/>
    </source>
</evidence>
<evidence type="ECO:0000256" key="12">
    <source>
        <dbReference type="ARBA" id="ARBA00023136"/>
    </source>
</evidence>
<dbReference type="InterPro" id="IPR036890">
    <property type="entry name" value="HATPase_C_sf"/>
</dbReference>
<evidence type="ECO:0000256" key="5">
    <source>
        <dbReference type="ARBA" id="ARBA00022679"/>
    </source>
</evidence>
<evidence type="ECO:0000259" key="14">
    <source>
        <dbReference type="PROSITE" id="PS50109"/>
    </source>
</evidence>
<dbReference type="OrthoDB" id="9809766at2"/>
<keyword evidence="12 13" id="KW-0472">Membrane</keyword>
<dbReference type="GO" id="GO:0005524">
    <property type="term" value="F:ATP binding"/>
    <property type="evidence" value="ECO:0007669"/>
    <property type="project" value="UniProtKB-KW"/>
</dbReference>
<feature type="transmembrane region" description="Helical" evidence="13">
    <location>
        <begin position="154"/>
        <end position="173"/>
    </location>
</feature>
<dbReference type="EC" id="2.7.13.3" evidence="3"/>
<dbReference type="Pfam" id="PF02518">
    <property type="entry name" value="HATPase_c"/>
    <property type="match status" value="1"/>
</dbReference>
<comment type="subcellular location">
    <subcellularLocation>
        <location evidence="2">Membrane</location>
        <topology evidence="2">Multi-pass membrane protein</topology>
    </subcellularLocation>
</comment>
<evidence type="ECO:0000256" key="8">
    <source>
        <dbReference type="ARBA" id="ARBA00022777"/>
    </source>
</evidence>
<comment type="caution">
    <text evidence="15">The sequence shown here is derived from an EMBL/GenBank/DDBJ whole genome shotgun (WGS) entry which is preliminary data.</text>
</comment>
<dbReference type="PANTHER" id="PTHR45436">
    <property type="entry name" value="SENSOR HISTIDINE KINASE YKOH"/>
    <property type="match status" value="1"/>
</dbReference>
<dbReference type="SMART" id="SM00387">
    <property type="entry name" value="HATPase_c"/>
    <property type="match status" value="1"/>
</dbReference>
<dbReference type="GO" id="GO:0005886">
    <property type="term" value="C:plasma membrane"/>
    <property type="evidence" value="ECO:0007669"/>
    <property type="project" value="TreeGrafter"/>
</dbReference>
<keyword evidence="11" id="KW-0902">Two-component regulatory system</keyword>
<organism evidence="15 16">
    <name type="scientific">Rhodopseudomonas palustris</name>
    <dbReference type="NCBI Taxonomy" id="1076"/>
    <lineage>
        <taxon>Bacteria</taxon>
        <taxon>Pseudomonadati</taxon>
        <taxon>Pseudomonadota</taxon>
        <taxon>Alphaproteobacteria</taxon>
        <taxon>Hyphomicrobiales</taxon>
        <taxon>Nitrobacteraceae</taxon>
        <taxon>Rhodopseudomonas</taxon>
    </lineage>
</organism>
<keyword evidence="10 13" id="KW-1133">Transmembrane helix</keyword>
<dbReference type="InterPro" id="IPR005467">
    <property type="entry name" value="His_kinase_dom"/>
</dbReference>
<protein>
    <recommendedName>
        <fullName evidence="3">histidine kinase</fullName>
        <ecNumber evidence="3">2.7.13.3</ecNumber>
    </recommendedName>
</protein>
<dbReference type="SUPFAM" id="SSF55874">
    <property type="entry name" value="ATPase domain of HSP90 chaperone/DNA topoisomerase II/histidine kinase"/>
    <property type="match status" value="1"/>
</dbReference>
<proteinExistence type="predicted"/>
<keyword evidence="5" id="KW-0808">Transferase</keyword>
<evidence type="ECO:0000256" key="2">
    <source>
        <dbReference type="ARBA" id="ARBA00004141"/>
    </source>
</evidence>
<evidence type="ECO:0000256" key="9">
    <source>
        <dbReference type="ARBA" id="ARBA00022840"/>
    </source>
</evidence>
<dbReference type="PANTHER" id="PTHR45436:SF14">
    <property type="entry name" value="SENSOR PROTEIN QSEC"/>
    <property type="match status" value="1"/>
</dbReference>
<keyword evidence="9" id="KW-0067">ATP-binding</keyword>
<evidence type="ECO:0000256" key="4">
    <source>
        <dbReference type="ARBA" id="ARBA00022553"/>
    </source>
</evidence>
<keyword evidence="7" id="KW-0547">Nucleotide-binding</keyword>
<dbReference type="CDD" id="cd00082">
    <property type="entry name" value="HisKA"/>
    <property type="match status" value="1"/>
</dbReference>
<dbReference type="GO" id="GO:0000155">
    <property type="term" value="F:phosphorelay sensor kinase activity"/>
    <property type="evidence" value="ECO:0007669"/>
    <property type="project" value="InterPro"/>
</dbReference>
<dbReference type="InterPro" id="IPR050428">
    <property type="entry name" value="TCS_sensor_his_kinase"/>
</dbReference>
<dbReference type="PROSITE" id="PS50109">
    <property type="entry name" value="HIS_KIN"/>
    <property type="match status" value="1"/>
</dbReference>
<dbReference type="Gene3D" id="1.10.287.130">
    <property type="match status" value="1"/>
</dbReference>
<evidence type="ECO:0000256" key="10">
    <source>
        <dbReference type="ARBA" id="ARBA00022989"/>
    </source>
</evidence>
<dbReference type="InterPro" id="IPR003594">
    <property type="entry name" value="HATPase_dom"/>
</dbReference>
<dbReference type="InterPro" id="IPR036097">
    <property type="entry name" value="HisK_dim/P_sf"/>
</dbReference>
<evidence type="ECO:0000256" key="6">
    <source>
        <dbReference type="ARBA" id="ARBA00022692"/>
    </source>
</evidence>
<name>A0A0D7DZV6_RHOPL</name>
<evidence type="ECO:0000256" key="1">
    <source>
        <dbReference type="ARBA" id="ARBA00000085"/>
    </source>
</evidence>
<dbReference type="PATRIC" id="fig|1076.23.peg.2050"/>
<dbReference type="EMBL" id="JXXE01000696">
    <property type="protein sequence ID" value="KIZ34119.1"/>
    <property type="molecule type" value="Genomic_DNA"/>
</dbReference>
<dbReference type="Proteomes" id="UP000032515">
    <property type="component" value="Unassembled WGS sequence"/>
</dbReference>
<keyword evidence="6 13" id="KW-0812">Transmembrane</keyword>
<dbReference type="InterPro" id="IPR013727">
    <property type="entry name" value="2CSK_N"/>
</dbReference>
<dbReference type="PRINTS" id="PR00344">
    <property type="entry name" value="BCTRLSENSOR"/>
</dbReference>
<dbReference type="RefSeq" id="WP_044417932.1">
    <property type="nucleotide sequence ID" value="NZ_JXXE01000696.1"/>
</dbReference>
<dbReference type="InterPro" id="IPR003661">
    <property type="entry name" value="HisK_dim/P_dom"/>
</dbReference>
<evidence type="ECO:0000256" key="3">
    <source>
        <dbReference type="ARBA" id="ARBA00012438"/>
    </source>
</evidence>
<dbReference type="SMART" id="SM00388">
    <property type="entry name" value="HisKA"/>
    <property type="match status" value="1"/>
</dbReference>
<dbReference type="Pfam" id="PF00512">
    <property type="entry name" value="HisKA"/>
    <property type="match status" value="1"/>
</dbReference>
<gene>
    <name evidence="15" type="ORF">OO17_27310</name>
</gene>
<feature type="domain" description="Histidine kinase" evidence="14">
    <location>
        <begin position="234"/>
        <end position="443"/>
    </location>
</feature>